<dbReference type="PaxDb" id="4577-GRMZM2G071720_P01"/>
<evidence type="ECO:0000256" key="3">
    <source>
        <dbReference type="ARBA" id="ARBA00022989"/>
    </source>
</evidence>
<dbReference type="GO" id="GO:0000139">
    <property type="term" value="C:Golgi membrane"/>
    <property type="evidence" value="ECO:0007669"/>
    <property type="project" value="UniProtKB-SubCell"/>
</dbReference>
<dbReference type="Proteomes" id="UP000007305">
    <property type="component" value="Chromosome 2"/>
</dbReference>
<evidence type="ECO:0000313" key="6">
    <source>
        <dbReference type="EnsemblPlants" id="Zm00001eb112280_P001"/>
    </source>
</evidence>
<accession>A0A1D6F557</accession>
<organism evidence="5">
    <name type="scientific">Zea mays</name>
    <name type="common">Maize</name>
    <dbReference type="NCBI Taxonomy" id="4577"/>
    <lineage>
        <taxon>Eukaryota</taxon>
        <taxon>Viridiplantae</taxon>
        <taxon>Streptophyta</taxon>
        <taxon>Embryophyta</taxon>
        <taxon>Tracheophyta</taxon>
        <taxon>Spermatophyta</taxon>
        <taxon>Magnoliopsida</taxon>
        <taxon>Liliopsida</taxon>
        <taxon>Poales</taxon>
        <taxon>Poaceae</taxon>
        <taxon>PACMAD clade</taxon>
        <taxon>Panicoideae</taxon>
        <taxon>Andropogonodae</taxon>
        <taxon>Andropogoneae</taxon>
        <taxon>Tripsacinae</taxon>
        <taxon>Zea</taxon>
    </lineage>
</organism>
<name>A0A1D6F557_MAIZE</name>
<keyword evidence="2" id="KW-0812">Transmembrane</keyword>
<dbReference type="ExpressionAtlas" id="A0A1D6F557">
    <property type="expression patterns" value="baseline and differential"/>
</dbReference>
<dbReference type="RefSeq" id="NP_001148409.2">
    <property type="nucleotide sequence ID" value="NM_001154937.2"/>
</dbReference>
<keyword evidence="7" id="KW-1185">Reference proteome</keyword>
<evidence type="ECO:0000313" key="5">
    <source>
        <dbReference type="EMBL" id="ONM26428.1"/>
    </source>
</evidence>
<reference evidence="6" key="2">
    <citation type="submission" date="2019-07" db="EMBL/GenBank/DDBJ databases">
        <authorList>
            <person name="Seetharam A."/>
            <person name="Woodhouse M."/>
            <person name="Cannon E."/>
        </authorList>
    </citation>
    <scope>NUCLEOTIDE SEQUENCE [LARGE SCALE GENOMIC DNA]</scope>
    <source>
        <strain evidence="6">cv. B73</strain>
    </source>
</reference>
<keyword evidence="8" id="KW-1267">Proteomics identification</keyword>
<evidence type="ECO:0000313" key="7">
    <source>
        <dbReference type="Proteomes" id="UP000007305"/>
    </source>
</evidence>
<dbReference type="Pfam" id="PF21729">
    <property type="entry name" value="IRX15_IRX15L_GXM"/>
    <property type="match status" value="1"/>
</dbReference>
<evidence type="ECO:0000256" key="1">
    <source>
        <dbReference type="ARBA" id="ARBA00004194"/>
    </source>
</evidence>
<keyword evidence="4" id="KW-0472">Membrane</keyword>
<dbReference type="AlphaFoldDB" id="A0A1D6F557"/>
<dbReference type="GO" id="GO:0045492">
    <property type="term" value="P:xylan biosynthetic process"/>
    <property type="evidence" value="ECO:0000318"/>
    <property type="project" value="GO_Central"/>
</dbReference>
<dbReference type="NCBIfam" id="TIGR01627">
    <property type="entry name" value="A_thal_3515"/>
    <property type="match status" value="1"/>
</dbReference>
<proteinExistence type="evidence at protein level"/>
<dbReference type="EnsemblPlants" id="Zm00001eb112280_T001">
    <property type="protein sequence ID" value="Zm00001eb112280_P001"/>
    <property type="gene ID" value="Zm00001eb112280"/>
</dbReference>
<sequence length="327" mass="34710">MTSPMHARKAKLKTHFISAKAKLKHNVTPRRVVLLAAAATSAFLLLFTLRTLHSAASRSARASAAATVAAAIASTSPASVAADHADQLEQHHHQECAKVPSSVAEALVHYATSNETPHQTVAEAGAAARVLARRAPCSLLVLGLGPDSALWAALNHGGRTLFLEADAGRIASARAAHSAGIDLQAHPVAFQQEAMTPSDDLLALRNSSDCAASPPKPLTVDHLEQSPCTLAPRGLPETFYEAEWDVIMVNAPVPGAIYTAAVAARARRPGTGETDVLVHGVDDTTEESFARAFLCEPYLKEEASRLRHFSIPSHMDKDAMPFCPLIR</sequence>
<dbReference type="KEGG" id="zma:100282024"/>
<dbReference type="STRING" id="4577.A0A1D6F557"/>
<dbReference type="EMBL" id="CM007648">
    <property type="protein sequence ID" value="ONM26428.1"/>
    <property type="molecule type" value="Genomic_DNA"/>
</dbReference>
<dbReference type="InterPro" id="IPR006514">
    <property type="entry name" value="IRX15/GXM/AGM"/>
</dbReference>
<protein>
    <submittedName>
        <fullName evidence="5">Plant-specific domain TIGR01627 family protein</fullName>
    </submittedName>
</protein>
<dbReference type="OMA" id="NSSDCAG"/>
<comment type="subcellular location">
    <subcellularLocation>
        <location evidence="1">Golgi apparatus membrane</location>
        <topology evidence="1">Single-pass membrane protein</topology>
    </subcellularLocation>
</comment>
<dbReference type="eggNOG" id="ENOG502QST5">
    <property type="taxonomic scope" value="Eukaryota"/>
</dbReference>
<dbReference type="GO" id="GO:0009834">
    <property type="term" value="P:plant-type secondary cell wall biogenesis"/>
    <property type="evidence" value="ECO:0000318"/>
    <property type="project" value="GO_Central"/>
</dbReference>
<evidence type="ECO:0007829" key="8">
    <source>
        <dbReference type="PeptideAtlas" id="A0A1D6F557"/>
    </source>
</evidence>
<dbReference type="GeneID" id="100282024"/>
<evidence type="ECO:0000256" key="4">
    <source>
        <dbReference type="ARBA" id="ARBA00023136"/>
    </source>
</evidence>
<dbReference type="Gramene" id="Zm00001eb112280_T001">
    <property type="protein sequence ID" value="Zm00001eb112280_P001"/>
    <property type="gene ID" value="Zm00001eb112280"/>
</dbReference>
<keyword evidence="3" id="KW-1133">Transmembrane helix</keyword>
<dbReference type="PANTHER" id="PTHR31444">
    <property type="entry name" value="OS11G0490100 PROTEIN"/>
    <property type="match status" value="1"/>
</dbReference>
<dbReference type="OrthoDB" id="659630at2759"/>
<dbReference type="GO" id="GO:0005794">
    <property type="term" value="C:Golgi apparatus"/>
    <property type="evidence" value="ECO:0000318"/>
    <property type="project" value="GO_Central"/>
</dbReference>
<reference evidence="6" key="3">
    <citation type="submission" date="2021-05" db="UniProtKB">
        <authorList>
            <consortium name="EnsemblPlants"/>
        </authorList>
    </citation>
    <scope>IDENTIFICATION</scope>
    <source>
        <strain evidence="6">cv. B73</strain>
    </source>
</reference>
<reference evidence="5 7" key="1">
    <citation type="submission" date="2015-12" db="EMBL/GenBank/DDBJ databases">
        <title>Update maize B73 reference genome by single molecule sequencing technologies.</title>
        <authorList>
            <consortium name="Maize Genome Sequencing Project"/>
            <person name="Ware D."/>
        </authorList>
    </citation>
    <scope>NUCLEOTIDE SEQUENCE [LARGE SCALE GENOMIC DNA]</scope>
    <source>
        <strain evidence="7">cv. B73</strain>
        <tissue evidence="5">Seedling</tissue>
    </source>
</reference>
<gene>
    <name evidence="6" type="primary">LOC100282024</name>
    <name evidence="5" type="ORF">ZEAMMB73_Zm00001d007269</name>
</gene>
<evidence type="ECO:0000256" key="2">
    <source>
        <dbReference type="ARBA" id="ARBA00022692"/>
    </source>
</evidence>